<dbReference type="AlphaFoldDB" id="A0A9N8WJU1"/>
<keyword evidence="3" id="KW-0285">Flavoprotein</keyword>
<protein>
    <submittedName>
        <fullName evidence="6">10256_t:CDS:1</fullName>
    </submittedName>
</protein>
<accession>A0A9N8WJU1</accession>
<dbReference type="EMBL" id="CAJVPK010000280">
    <property type="protein sequence ID" value="CAG8487952.1"/>
    <property type="molecule type" value="Genomic_DNA"/>
</dbReference>
<dbReference type="InterPro" id="IPR000172">
    <property type="entry name" value="GMC_OxRdtase_N"/>
</dbReference>
<dbReference type="InterPro" id="IPR007867">
    <property type="entry name" value="GMC_OxRtase_C"/>
</dbReference>
<evidence type="ECO:0000256" key="2">
    <source>
        <dbReference type="ARBA" id="ARBA00010790"/>
    </source>
</evidence>
<evidence type="ECO:0000256" key="4">
    <source>
        <dbReference type="ARBA" id="ARBA00022827"/>
    </source>
</evidence>
<dbReference type="InterPro" id="IPR012132">
    <property type="entry name" value="GMC_OxRdtase"/>
</dbReference>
<dbReference type="SUPFAM" id="SSF51905">
    <property type="entry name" value="FAD/NAD(P)-binding domain"/>
    <property type="match status" value="1"/>
</dbReference>
<sequence>MFKQQTNKFLKRNPSFFHYIKRNGLKNGLKNESRNGFWRIPQIPIQFIYSKYYSTVPENNLKIPSTFKDTKKLAQKLLEHNQKQRNNALSIINTIFSPPTEEEKEELQNITIEKILETSSHDSLKVQLAHDAYVRDLWSKSIQYRDMIKFIRFKEIYDFIIVGAGSAGCVLAKELIENIPNIKILLLEAGPPDSQINDRITLPFVHSTLWRTNEIDWSYLTQRQVMPSTTDPTKDIVNRSIIYPRGKVWGGCSSVNAMVYVQGGPEYKIWDYEHCLEAFKAIESISRENPDEETKKYRGFNGLINVFEHGDSIFDVMKDLKKAAVDFGIPENKDYNGVRQASIKNKMRCSAVDGYLTKALEKVEVVKDEEIVKDYLKLSSDACKISAVNLKSNAHVLNIIWDDDEDSNGNIARGIKYFSGGELHEAYIAPKGEIILSAGAINSPHILMLSGIGPRNNLSMNNIKVREDLPVGKNLYDHPLTMFSAKVDKPNSTLKSCMNSWTNGPEVVIFHKANEEGRIPTKEELHNEHPDIQITCAPVIFDSELINPINREVPFLGEGITLSPALNYPSSVGHLELASQNPFEQPKIFLNYFDKAEDMYRLISTMKLCKEIIKRPPLTTNWGTKDIGITDEFGQWASDGVNMSDNDWEKLIREKHFTSFHPCGTVKMSLKEKGGVVDHRLRVYGTENLRVVDASIFPSIPAANTFAPVCMTAWRASKLIEEDYKRK</sequence>
<dbReference type="PANTHER" id="PTHR11552:SF147">
    <property type="entry name" value="CHOLINE DEHYDROGENASE, MITOCHONDRIAL"/>
    <property type="match status" value="1"/>
</dbReference>
<dbReference type="Pfam" id="PF00732">
    <property type="entry name" value="GMC_oxred_N"/>
    <property type="match status" value="1"/>
</dbReference>
<name>A0A9N8WJU1_9GLOM</name>
<comment type="similarity">
    <text evidence="2">Belongs to the GMC oxidoreductase family.</text>
</comment>
<evidence type="ECO:0000313" key="6">
    <source>
        <dbReference type="EMBL" id="CAG8487952.1"/>
    </source>
</evidence>
<dbReference type="PANTHER" id="PTHR11552">
    <property type="entry name" value="GLUCOSE-METHANOL-CHOLINE GMC OXIDOREDUCTASE"/>
    <property type="match status" value="1"/>
</dbReference>
<dbReference type="GO" id="GO:0050660">
    <property type="term" value="F:flavin adenine dinucleotide binding"/>
    <property type="evidence" value="ECO:0007669"/>
    <property type="project" value="InterPro"/>
</dbReference>
<feature type="domain" description="Glucose-methanol-choline oxidoreductase N-terminal" evidence="5">
    <location>
        <begin position="439"/>
        <end position="453"/>
    </location>
</feature>
<comment type="cofactor">
    <cofactor evidence="1">
        <name>FAD</name>
        <dbReference type="ChEBI" id="CHEBI:57692"/>
    </cofactor>
</comment>
<dbReference type="InterPro" id="IPR036188">
    <property type="entry name" value="FAD/NAD-bd_sf"/>
</dbReference>
<keyword evidence="4" id="KW-0274">FAD</keyword>
<dbReference type="Gene3D" id="3.50.50.60">
    <property type="entry name" value="FAD/NAD(P)-binding domain"/>
    <property type="match status" value="1"/>
</dbReference>
<organism evidence="6 7">
    <name type="scientific">Diversispora eburnea</name>
    <dbReference type="NCBI Taxonomy" id="1213867"/>
    <lineage>
        <taxon>Eukaryota</taxon>
        <taxon>Fungi</taxon>
        <taxon>Fungi incertae sedis</taxon>
        <taxon>Mucoromycota</taxon>
        <taxon>Glomeromycotina</taxon>
        <taxon>Glomeromycetes</taxon>
        <taxon>Diversisporales</taxon>
        <taxon>Diversisporaceae</taxon>
        <taxon>Diversispora</taxon>
    </lineage>
</organism>
<dbReference type="Pfam" id="PF05199">
    <property type="entry name" value="GMC_oxred_C"/>
    <property type="match status" value="1"/>
</dbReference>
<reference evidence="6" key="1">
    <citation type="submission" date="2021-06" db="EMBL/GenBank/DDBJ databases">
        <authorList>
            <person name="Kallberg Y."/>
            <person name="Tangrot J."/>
            <person name="Rosling A."/>
        </authorList>
    </citation>
    <scope>NUCLEOTIDE SEQUENCE</scope>
    <source>
        <strain evidence="6">AZ414A</strain>
    </source>
</reference>
<evidence type="ECO:0000256" key="3">
    <source>
        <dbReference type="ARBA" id="ARBA00022630"/>
    </source>
</evidence>
<dbReference type="OrthoDB" id="269227at2759"/>
<proteinExistence type="inferred from homology"/>
<dbReference type="PROSITE" id="PS00624">
    <property type="entry name" value="GMC_OXRED_2"/>
    <property type="match status" value="1"/>
</dbReference>
<keyword evidence="7" id="KW-1185">Reference proteome</keyword>
<evidence type="ECO:0000313" key="7">
    <source>
        <dbReference type="Proteomes" id="UP000789706"/>
    </source>
</evidence>
<comment type="caution">
    <text evidence="6">The sequence shown here is derived from an EMBL/GenBank/DDBJ whole genome shotgun (WGS) entry which is preliminary data.</text>
</comment>
<evidence type="ECO:0000259" key="5">
    <source>
        <dbReference type="PROSITE" id="PS00624"/>
    </source>
</evidence>
<dbReference type="GO" id="GO:0016614">
    <property type="term" value="F:oxidoreductase activity, acting on CH-OH group of donors"/>
    <property type="evidence" value="ECO:0007669"/>
    <property type="project" value="InterPro"/>
</dbReference>
<evidence type="ECO:0000256" key="1">
    <source>
        <dbReference type="ARBA" id="ARBA00001974"/>
    </source>
</evidence>
<gene>
    <name evidence="6" type="ORF">DEBURN_LOCUS4018</name>
</gene>
<dbReference type="Proteomes" id="UP000789706">
    <property type="component" value="Unassembled WGS sequence"/>
</dbReference>
<dbReference type="Gene3D" id="3.30.560.10">
    <property type="entry name" value="Glucose Oxidase, domain 3"/>
    <property type="match status" value="1"/>
</dbReference>
<dbReference type="SUPFAM" id="SSF54373">
    <property type="entry name" value="FAD-linked reductases, C-terminal domain"/>
    <property type="match status" value="1"/>
</dbReference>